<feature type="compositionally biased region" description="Low complexity" evidence="9">
    <location>
        <begin position="1045"/>
        <end position="1060"/>
    </location>
</feature>
<dbReference type="PROSITE" id="PS50181">
    <property type="entry name" value="FBOX"/>
    <property type="match status" value="1"/>
</dbReference>
<dbReference type="PROSITE" id="PS50082">
    <property type="entry name" value="WD_REPEATS_2"/>
    <property type="match status" value="8"/>
</dbReference>
<dbReference type="Pfam" id="PF07679">
    <property type="entry name" value="I-set"/>
    <property type="match status" value="33"/>
</dbReference>
<reference evidence="13" key="1">
    <citation type="submission" date="2024-02" db="UniProtKB">
        <authorList>
            <consortium name="WormBaseParasite"/>
        </authorList>
    </citation>
    <scope>IDENTIFICATION</scope>
</reference>
<feature type="compositionally biased region" description="Low complexity" evidence="9">
    <location>
        <begin position="1122"/>
        <end position="1133"/>
    </location>
</feature>
<feature type="domain" description="Ig-like" evidence="11">
    <location>
        <begin position="3865"/>
        <end position="3956"/>
    </location>
</feature>
<evidence type="ECO:0000256" key="4">
    <source>
        <dbReference type="ARBA" id="ARBA00022574"/>
    </source>
</evidence>
<evidence type="ECO:0000256" key="3">
    <source>
        <dbReference type="ARBA" id="ARBA00022490"/>
    </source>
</evidence>
<feature type="repeat" description="WD" evidence="8">
    <location>
        <begin position="556"/>
        <end position="595"/>
    </location>
</feature>
<feature type="domain" description="Ig-like" evidence="11">
    <location>
        <begin position="5539"/>
        <end position="5627"/>
    </location>
</feature>
<feature type="domain" description="Ig-like" evidence="11">
    <location>
        <begin position="1618"/>
        <end position="1708"/>
    </location>
</feature>
<feature type="region of interest" description="Disordered" evidence="9">
    <location>
        <begin position="5124"/>
        <end position="5148"/>
    </location>
</feature>
<feature type="domain" description="Ig-like" evidence="11">
    <location>
        <begin position="5427"/>
        <end position="5514"/>
    </location>
</feature>
<feature type="compositionally biased region" description="Low complexity" evidence="9">
    <location>
        <begin position="1070"/>
        <end position="1079"/>
    </location>
</feature>
<dbReference type="InterPro" id="IPR013783">
    <property type="entry name" value="Ig-like_fold"/>
</dbReference>
<feature type="domain" description="F-box" evidence="10">
    <location>
        <begin position="23"/>
        <end position="69"/>
    </location>
</feature>
<feature type="domain" description="Ig-like" evidence="11">
    <location>
        <begin position="2411"/>
        <end position="2502"/>
    </location>
</feature>
<feature type="compositionally biased region" description="Low complexity" evidence="9">
    <location>
        <begin position="1085"/>
        <end position="1098"/>
    </location>
</feature>
<evidence type="ECO:0000259" key="10">
    <source>
        <dbReference type="PROSITE" id="PS50181"/>
    </source>
</evidence>
<feature type="domain" description="Ig-like" evidence="11">
    <location>
        <begin position="2145"/>
        <end position="2235"/>
    </location>
</feature>
<dbReference type="SMART" id="SM00409">
    <property type="entry name" value="IG"/>
    <property type="match status" value="33"/>
</dbReference>
<proteinExistence type="inferred from homology"/>
<feature type="domain" description="Ig-like" evidence="11">
    <location>
        <begin position="944"/>
        <end position="1033"/>
    </location>
</feature>
<feature type="domain" description="Ig-like" evidence="11">
    <location>
        <begin position="3470"/>
        <end position="3561"/>
    </location>
</feature>
<feature type="region of interest" description="Disordered" evidence="9">
    <location>
        <begin position="1041"/>
        <end position="1141"/>
    </location>
</feature>
<feature type="domain" description="Ig-like" evidence="11">
    <location>
        <begin position="3997"/>
        <end position="4088"/>
    </location>
</feature>
<keyword evidence="12" id="KW-1185">Reference proteome</keyword>
<keyword evidence="4 8" id="KW-0853">WD repeat</keyword>
<dbReference type="FunFam" id="2.60.40.10:FF:000962">
    <property type="entry name" value="titin isoform X1"/>
    <property type="match status" value="14"/>
</dbReference>
<dbReference type="PANTHER" id="PTHR47633:SF4">
    <property type="entry name" value="MYOPALLADIN ISOFORM X1"/>
    <property type="match status" value="1"/>
</dbReference>
<feature type="repeat" description="WD" evidence="8">
    <location>
        <begin position="185"/>
        <end position="216"/>
    </location>
</feature>
<evidence type="ECO:0000313" key="13">
    <source>
        <dbReference type="WBParaSite" id="MBELARI_LOCUS20186"/>
    </source>
</evidence>
<accession>A0AAF3J714</accession>
<feature type="domain" description="Ig-like" evidence="11">
    <location>
        <begin position="2011"/>
        <end position="2102"/>
    </location>
</feature>
<evidence type="ECO:0000256" key="9">
    <source>
        <dbReference type="SAM" id="MobiDB-lite"/>
    </source>
</evidence>
<feature type="domain" description="Ig-like" evidence="11">
    <location>
        <begin position="1491"/>
        <end position="1578"/>
    </location>
</feature>
<dbReference type="PANTHER" id="PTHR47633">
    <property type="entry name" value="IMMUNOGLOBULIN"/>
    <property type="match status" value="1"/>
</dbReference>
<feature type="domain" description="Ig-like" evidence="11">
    <location>
        <begin position="3734"/>
        <end position="3824"/>
    </location>
</feature>
<evidence type="ECO:0000256" key="6">
    <source>
        <dbReference type="ARBA" id="ARBA00023157"/>
    </source>
</evidence>
<feature type="domain" description="Ig-like" evidence="11">
    <location>
        <begin position="3602"/>
        <end position="3693"/>
    </location>
</feature>
<dbReference type="GO" id="GO:0031672">
    <property type="term" value="C:A band"/>
    <property type="evidence" value="ECO:0007669"/>
    <property type="project" value="UniProtKB-SubCell"/>
</dbReference>
<keyword evidence="7" id="KW-0393">Immunoglobulin domain</keyword>
<feature type="domain" description="Ig-like" evidence="11">
    <location>
        <begin position="4645"/>
        <end position="4735"/>
    </location>
</feature>
<dbReference type="InterPro" id="IPR003598">
    <property type="entry name" value="Ig_sub2"/>
</dbReference>
<evidence type="ECO:0000313" key="12">
    <source>
        <dbReference type="Proteomes" id="UP000887575"/>
    </source>
</evidence>
<evidence type="ECO:0000256" key="7">
    <source>
        <dbReference type="ARBA" id="ARBA00023319"/>
    </source>
</evidence>
<dbReference type="InterPro" id="IPR020472">
    <property type="entry name" value="WD40_PAC1"/>
</dbReference>
<dbReference type="FunFam" id="2.60.40.10:FF:000697">
    <property type="entry name" value="titin isoform X1"/>
    <property type="match status" value="1"/>
</dbReference>
<feature type="domain" description="Ig-like" evidence="11">
    <location>
        <begin position="5320"/>
        <end position="5408"/>
    </location>
</feature>
<dbReference type="Gene3D" id="2.60.40.10">
    <property type="entry name" value="Immunoglobulins"/>
    <property type="match status" value="33"/>
</dbReference>
<dbReference type="InterPro" id="IPR007110">
    <property type="entry name" value="Ig-like_dom"/>
</dbReference>
<dbReference type="PRINTS" id="PR00320">
    <property type="entry name" value="GPROTEINBRPT"/>
</dbReference>
<feature type="domain" description="Ig-like" evidence="11">
    <location>
        <begin position="4267"/>
        <end position="4360"/>
    </location>
</feature>
<dbReference type="InterPro" id="IPR036179">
    <property type="entry name" value="Ig-like_dom_sf"/>
</dbReference>
<feature type="domain" description="Ig-like" evidence="11">
    <location>
        <begin position="3074"/>
        <end position="3166"/>
    </location>
</feature>
<dbReference type="PROSITE" id="PS50294">
    <property type="entry name" value="WD_REPEATS_REGION"/>
    <property type="match status" value="7"/>
</dbReference>
<feature type="compositionally biased region" description="Basic and acidic residues" evidence="9">
    <location>
        <begin position="5130"/>
        <end position="5142"/>
    </location>
</feature>
<dbReference type="InterPro" id="IPR001810">
    <property type="entry name" value="F-box_dom"/>
</dbReference>
<keyword evidence="5" id="KW-0677">Repeat</keyword>
<dbReference type="SUPFAM" id="SSF50978">
    <property type="entry name" value="WD40 repeat-like"/>
    <property type="match status" value="2"/>
</dbReference>
<feature type="compositionally biased region" description="Basic and acidic residues" evidence="9">
    <location>
        <begin position="1099"/>
        <end position="1121"/>
    </location>
</feature>
<evidence type="ECO:0000259" key="11">
    <source>
        <dbReference type="PROSITE" id="PS50835"/>
    </source>
</evidence>
<evidence type="ECO:0000256" key="1">
    <source>
        <dbReference type="ARBA" id="ARBA00004161"/>
    </source>
</evidence>
<feature type="repeat" description="WD" evidence="8">
    <location>
        <begin position="596"/>
        <end position="637"/>
    </location>
</feature>
<dbReference type="WBParaSite" id="MBELARI_LOCUS20186">
    <property type="protein sequence ID" value="MBELARI_LOCUS20186"/>
    <property type="gene ID" value="MBELARI_LOCUS20186"/>
</dbReference>
<feature type="region of interest" description="Disordered" evidence="9">
    <location>
        <begin position="4977"/>
        <end position="5022"/>
    </location>
</feature>
<evidence type="ECO:0008006" key="14">
    <source>
        <dbReference type="Google" id="ProtNLM"/>
    </source>
</evidence>
<evidence type="ECO:0000256" key="8">
    <source>
        <dbReference type="PROSITE-ProRule" id="PRU00221"/>
    </source>
</evidence>
<dbReference type="CDD" id="cd00200">
    <property type="entry name" value="WD40"/>
    <property type="match status" value="2"/>
</dbReference>
<dbReference type="Gene3D" id="2.130.10.10">
    <property type="entry name" value="YVTN repeat-like/Quinoprotein amine dehydrogenase"/>
    <property type="match status" value="3"/>
</dbReference>
<sequence>MSDKPESSKTQLEEHLIQPLLQKDFLSQLPVEVAYRIIGYLTPCDLTVCAGVSRTWQRICEDDRTWRKKCLEKGYVKFDAPSFRFLGGWAANRANEEAGITISSHMTFQEARQNRREREIAYGQCYERSSWKSLYLRKQRIISNWRSRPIQSSTVLKSGRIVTGWLDDNTLRVWNVDDAQPAFTLTGHMDSVVTSQVSDDGKYIVSGSYDRTVRVWCGQTGVQRHVLQGHTGTVWCMSLHGTTLVSGSSDQTLQVWDIVDGKCLQVLTGHMAEVRCVQFDGKRVVSGSFDSTVKFEPERDLVVSGSRDRTMRVWDVRRGTCIAILHSHEMLLGAHYGMQLRGNILVSCFTYTDVGVWDIRNGGSCIHRLQGVNSHTGYITSFQLLDSGFLVTSSYDGSVKLWDVDKGTFVRDLVRLQADIWIWRLFATETFLLCAREDNAVDHLQVQSGRIVTGSNGSTLRIWNVDDAQPAFTLTGHMGAVYTSQVSDDGKYIVSGSTDRTVRVWCGQTGVQRHVLQGHTSIVYGISLHGTTLVSGSSDQTLRVWDIADGKCLHILAGHLETVSCVQFDGKRVVSGSFDCTVKVWNVETGECLHTLTGHTNPVLSLLFEPERDLVVSGSQDGTMRVWDVRRGTCIAILISHERPYYGMQLRGNSLVACYTGSDVGVWDIREGGSCIHRLQDANGHTSTKKRQCRFIDRLANARRNNKPHQRSFGLCRTNGRWSANAWYSNTGGSKQSTCILIVAPAPTPVPGAKPINSPAPPQTPVGPSAPIFLKELRHQPLKPGIAVVFEARVAGQPQPTIEWLKDERPLQNYRAKVEHDVKSGIISLTIPQMFTDDVGEYTLRATNQHGVAQTSAHLLPKDQYDRWFTDEQSKLTRDRKQNMLAQSAVRPASAAMRQMSKYGHQAYSDTESYGDVTWGISESETEPELAALEPRAPAPGTRPLLRTPLRGLRLTEGTDAILQANIVGNPKPKIAWYKNGQALIITGTRMQVNYKGTMAVLKISMVVPEDTGDYTILAENRFGKVDSSARIEVYPLSIPDERPLLTPNTQPTTPIPQATSGGASLPVTQRQQQSLERPQQLHEAQPTQQQLTAAAVAYERERQIREQHARRQQQEAEAQQREQQQQQQQQRRQQQETEARRRLQLEEEERRRREQQRREIQLLEERRRQEEDELRRRQEAYTYSQFVPYSPTGGSSWGGAQPNLQFGAQQVQYSQPSPPNLHQQHQKSPQPPVYLVQPGTLWQQGAYAEPIHSGAQPQQPLHYQEPVQRVSGGQSAYEDHIVSRRHQGHPAQRQLRLPDYSPQLGSVEQEWYTREHQKPHYQQQILPNQHQQHHYDMATKQQQQKNPTTHTMVARVKAQNGSMKEQAATVIEGYSAPSPGQIIGRSAKPPVFLVHPQSVAAKIGDQVVFSAKASGDPLPQMEWLMGDGSVVPQTGQIRAESFADGSGRLCIDKVEAEQAGTFLCVVRNAGGSMQSRFQLQVLQTRSPDAPRFTGTFQSTTINEGDTIKLYCKAHGDSLKFEWSKDGDAITSGGHYKVSNSANETTLIVEQATLEEGGWYTCVASNQFGSTPLKGRIVVQSRRKLAPHQRELITLRKVEHKRARTPVNQLEIASSTPPQFQGSLQPLSLVEGQSARLEVNYTPAEDPNLKIAWIKDGRALLASSRVATLSEFGVAVLEINPINVFDQGEYTIVAVNTAGEARLSTTLQVLGHAQVAPSPRTVGQEMGGQMYGSMTASMIGGGAGGVPEVPNFHSDLRSHEVFEGHPIHLECKITPINDPNLYVQWFLNGQPLPETARHRTSSAYGFVCLDIADAQSGDAGFYTVVASNDLGSADQSCDILIHPKSTLLQYQANLDVDDVRELTHRGGNDGEAPKFIRSPINYHCEQELGRSYFEATITPVNDPSLRVSWLKNGQAMPNANRIQTGVHFGHVSLTIHPTYPEDAGVYTCVLHNVMGTAQANAELTTYQTEVLKLESQHGESLPIIGYLDSHQIHIGPMPVVRPEEEHSLETPRFARTLQDKIEVTENEPVHFEARIQPASDVKMRVEWFHNGHPLAAAHRFRPMFDFGYAALDILYAYPEDSGTYTLVARNELGECQCNLELSVLSEKSLYLDPHHPEGLARIEQLEHSRIGQLEEDEERGCSGAPQFLGDLQNMQINEHDDIHLDVRVTPVNDPTMVIEWFVNGHPLLTGSRVKAMYEFGFVALDVKGAIAEDSGTYTLVARNALGEAKRECTVIVLPLGTILDNTQHEESLGKINYLENLNKYARGEIEEVAPEGPPVFILQLPQDLGEVEESEPLHLECQVRPYNDNSLKITWMRDGRPIPHGHRFRTFYDFGYVSLDILGVYAQDSGEYSCVAENSLGQATTATRFICRAKDGILGQTQHPVSYQKIQEMELPKPIEEEQPEAQKEAPAFVKPIGPDAELEEGDNIYIEAQVTPTDDNTLTYEWLLNGNPLMKAHRYVLSQDFGYAALNILYVYPEDSGEYTLVVRNAAGEARSSMNIRCGPKGSLMTDSLHPSSLARITELETPQQRAEPAADRPREAPQLLKGLPGEAQIVHESQCLHLEAQVSPIDDNSMRYEWFFNGFPLKHSSRYRMSNDFGFIFLDIDYIIGDDEGEYTLRVTNDAGQVETGTRIQVERLHSILTDTAHPESYRRIQELEALQPARPSDEDAPVEIPSFTQQLQGPTEVLKEGQSVHMDCVVQPINDPSLRIEWYHNDHPLQFGSRIRTIHDFGYVGLEFLHVHPEDSGIYTCRAVNNAGEANSQITLECRPKKNIYLDTQHEQSWVKIQEMENRPDLREPSPELSFPAPQFTEQLQDVGNPPEGAAIRLDCKLVPINDPTLKIFWTLNGAPLENASRFMPQRHLDLVHLDILGISARDSGEYVCKAISQFGEAETRCQVTCDPTASLLLDPHHETSWQKVQEIENRQLPQPIEEDAQQVAPRFVVPLAGSMGELVEGVPIHLECQVEPTNDNTLHVQWFHDGAPLANGHRFRATHDFGYVALDILYAFTQDTGEWSAVARNALGEDTTLTSFTITARNSLFLDTQHPESWKKIQEIEAPKAGAAEAPDVEHDAPQFIEPMENLERIEFQSAHFQTRVTPMTDPRMRIEWLKDGAPLGNSNRMKLTADFGYIALDIAHVVSEDTGTYTVIAKNEKGEARVEAQLAVTGNAAILGDAQNEASWQRIQALEAPKEAPQEQQEQQHGPPKFIRQLNSPSGVIEGQPAHFEAQFVPFADPATTVQWFLNGAPLAASNRRILRNDFGLVTLDLQYVLSEDNGEYKCVAKNRAGEDETTGSLSCEARPSIYGDTQHEQSWQRIQQLEAPRAAAEEAPSPVYQKPTFTQPLQSVDNLPEGGVALLEAKVIPVNDPSLRIEWFWNDAPLMESNSIATTNDFGCVSLRIAGANSRHSGVYSCRATNGQGAAVTSAQVTVRNEEDLLMDTSHPESLRKIQEMEALDKYAKIEAPEREFSKPQFVQGFENFDDVKEGEVIELHGLVEPSGDPQLRVEWLLNGQPLMNSNRFRKEYEFGNVILTIVHVLPHDSGVYTCRVWNAQGEAITSATVKVAGYERIISESQHPASWQKIQEIEAPKVVEIVEEEMVKEKPHFLQQLQSVEGVQEGSPVHLEATFQPARDSQLQVSWERNGHPLPASQLVQTRHELGWATLDILSVNPDHEGIYTVKLSNSEGEAASSAAVRVDGTSAIIGETRHEESWKRIQELEAPKAPAPDEAPAVYDHPQILTPLGDIECEEGDHIHLEASITPLNDPNLKVQWIRNGNPLTQGSKYAISHDFGICMLDIGYTFPEDAGVYQLKIWNDQGEAVSSCTIKCTGKNAILDSTQHEESWKRIQEMETMKPEAAEPEPAPKSAPKFITQITSPGELVEGQPAHFEATVEPIDDPTMRIDWYLNGALVGATSRVKTIQDFGWVILDINHTETRDTGEWRVVASNQAGQAESTCQLSVQGREGILQDPLQPQSLQRISEIEAPRLAPEAAPDAPADAPTITTQLEYTGEPEEGTAIHLQAMFTPKNDPRIRVEWLHNGHPIGHSNRHKMLSDFGFAVLDITHLFTHDSGEYTLRVYNESGEAKSSVSFNVEPKSGLLLEPQSEQKAQAVHQLEERLNQKVDAVIDETKEVMPVFVEPLSAPQHLDEGDRAHFNARYEPTNDNHLQVQWYHNGRPLLKGSRVKTIHDFGYCVLEISPVYPEDSGDYTCRAVNRVGEAVTSTSLQCTPKEGIISRSQLPERMSGAQARIDEIEAPRPLAEDAPDVEHGPPRFTTQLVSPPELLEGEIAHLEAQVVPVADPRLRIEWFHDGQPIRNSNRMRMVSDFGFVVLDIHPGEPQDSGTWKCVATNDWGSAECEAQLKIVATGGVFYEWQSPAERKERIEQLEEWIHRPKEELAQPAQDFDAPHFTQELIDLGMLNEAEATAFVCVLEPIGDPTMRVEWRHNQHPIPYSNRISTTNEFGVATLLIKHLIAQDSGDYECIATNSKGQAITAGRVQVASPDAIDAPQVVQALVSSIDGVAEGDSVHLECRVTPTNDPNLRVRWLRNGNLLPEASRFRPSFEFGFASLDILYGYPEDSGEYVLEVKNDKGEATTKSLVTILPGKTLDYAPQAHGSRQDNLESHFRQHSTKELQLTVDDNYDEAQGRAPEFKVGLENIGVAEGEFCRFETQVAPINDPYMRLEWFKDRRPVLMGHRFRSTLDFGFAALDLLYALPDDTGEYHCVATNRFGQAMLSASLACQGGSHVVTTSQMPQGLSVTSVKKDQQKLYWSETQPAQPRVKQTPQFSIKPRNTQVSENSPARFECAVVGNPKPKVTWYINGNQALHGHRYKLNYDGLYYLTIANTRVSDAGEVVAIARNSEGEVLSSCSLDIFQNDDFRKLKLRPASHKTAEELQERERRWQRETLGKLGEAFETAPKADAQKLMHVERARSPIEPLESEELIQKFTRSKEEMFEKLGYVETEKKQFEGMTLESVPLKAGRTNRFEPKRERLPSVELRPFAGKKDQREQSPRPDWALDGGAPMKLPGADEARYKRVEAEPKEINIPARDQVSLQSTKPTRAEKVDGGEHVKIAEDKAKIKQPAQGPQKEKEIVVPHKSQVKMKSQGAPKVTKDVEHVTLEEKQLKEAQVNAKPEIPEARISNKPDPPEPTDFSQQHTLLVQSYREHSESQQFSTRHRFDSELSVETDSYTKIHYDYSPRPRDRTVGFHMIRPQPTKISASQKVAPQLSQQLIPIQGELGKVGKFQVLFSGDAPIKVTWFKDGKELKSTFRHQITTNNAGSTLTIGRLENTHGGEYMVRLENAAGMVESSASLTVGVGLEKGKAPDFKAKVADIRAQQNGKAEFSCEIVGEPRPTVNWFKDGQPIPFDGRFVASEEGTAFRLTCDSVLAQDSGVYECVAKNTAGEARCKARLNVNLSKTGKGAEEGPRLEAPRFTTQIQPIVANEGQSAAFTAKFSGFPEPTIRWYRNNEPIKKPGYSVSQKDGQATLTIQSPKQEDVAEYKVEASNPAGKATSVANLVLAPRSGRIGKVTTHSGSSVSEAAGPHFVSKLSDINARQGHTVKFSVEIGGDPLPTVQWYHNGRQLMTGRDVKITIDGLHATLELARVTHSNGGAYECVLKNPKGETKSTAQLNIAR</sequence>
<feature type="repeat" description="WD" evidence="8">
    <location>
        <begin position="292"/>
        <end position="324"/>
    </location>
</feature>
<dbReference type="FunFam" id="2.60.40.10:FF:001843">
    <property type="entry name" value="KETtiN (Drosophila actin-binding) homolog"/>
    <property type="match status" value="1"/>
</dbReference>
<dbReference type="SMART" id="SM00320">
    <property type="entry name" value="WD40"/>
    <property type="match status" value="11"/>
</dbReference>
<dbReference type="PROSITE" id="PS50835">
    <property type="entry name" value="IG_LIKE"/>
    <property type="match status" value="32"/>
</dbReference>
<feature type="compositionally biased region" description="Low complexity" evidence="9">
    <location>
        <begin position="3195"/>
        <end position="3205"/>
    </location>
</feature>
<organism evidence="12 13">
    <name type="scientific">Mesorhabditis belari</name>
    <dbReference type="NCBI Taxonomy" id="2138241"/>
    <lineage>
        <taxon>Eukaryota</taxon>
        <taxon>Metazoa</taxon>
        <taxon>Ecdysozoa</taxon>
        <taxon>Nematoda</taxon>
        <taxon>Chromadorea</taxon>
        <taxon>Rhabditida</taxon>
        <taxon>Rhabditina</taxon>
        <taxon>Rhabditomorpha</taxon>
        <taxon>Rhabditoidea</taxon>
        <taxon>Rhabditidae</taxon>
        <taxon>Mesorhabditinae</taxon>
        <taxon>Mesorhabditis</taxon>
    </lineage>
</organism>
<dbReference type="Gene3D" id="1.20.1280.50">
    <property type="match status" value="1"/>
</dbReference>
<dbReference type="SMART" id="SM00408">
    <property type="entry name" value="IGc2"/>
    <property type="match status" value="22"/>
</dbReference>
<feature type="region of interest" description="Disordered" evidence="9">
    <location>
        <begin position="3188"/>
        <end position="3209"/>
    </location>
</feature>
<keyword evidence="3" id="KW-0963">Cytoplasm</keyword>
<dbReference type="SUPFAM" id="SSF81383">
    <property type="entry name" value="F-box domain"/>
    <property type="match status" value="1"/>
</dbReference>
<feature type="domain" description="Ig-like" evidence="11">
    <location>
        <begin position="1843"/>
        <end position="1964"/>
    </location>
</feature>
<dbReference type="SMART" id="SM00256">
    <property type="entry name" value="FBOX"/>
    <property type="match status" value="1"/>
</dbReference>
<feature type="domain" description="Ig-like" evidence="11">
    <location>
        <begin position="2941"/>
        <end position="3035"/>
    </location>
</feature>
<dbReference type="FunFam" id="2.60.40.10:FF:000425">
    <property type="entry name" value="Myosin light chain kinase"/>
    <property type="match status" value="3"/>
</dbReference>
<feature type="compositionally biased region" description="Basic and acidic residues" evidence="9">
    <location>
        <begin position="4979"/>
        <end position="4989"/>
    </location>
</feature>
<dbReference type="CDD" id="cd00096">
    <property type="entry name" value="Ig"/>
    <property type="match status" value="6"/>
</dbReference>
<dbReference type="InterPro" id="IPR036322">
    <property type="entry name" value="WD40_repeat_dom_sf"/>
</dbReference>
<feature type="compositionally biased region" description="Polar residues" evidence="9">
    <location>
        <begin position="1211"/>
        <end position="1229"/>
    </location>
</feature>
<dbReference type="FunFam" id="2.60.40.10:FF:002009">
    <property type="match status" value="2"/>
</dbReference>
<dbReference type="Proteomes" id="UP000887575">
    <property type="component" value="Unassembled WGS sequence"/>
</dbReference>
<feature type="domain" description="Ig-like" evidence="11">
    <location>
        <begin position="4504"/>
        <end position="4596"/>
    </location>
</feature>
<keyword evidence="6" id="KW-1015">Disulfide bond</keyword>
<evidence type="ECO:0000256" key="2">
    <source>
        <dbReference type="ARBA" id="ARBA00006692"/>
    </source>
</evidence>
<feature type="domain" description="Ig-like" evidence="11">
    <location>
        <begin position="1390"/>
        <end position="1481"/>
    </location>
</feature>
<feature type="domain" description="Ig-like" evidence="11">
    <location>
        <begin position="2809"/>
        <end position="2900"/>
    </location>
</feature>
<feature type="domain" description="Ig-like" evidence="11">
    <location>
        <begin position="2277"/>
        <end position="2367"/>
    </location>
</feature>
<dbReference type="FunFam" id="2.60.40.10:FF:000080">
    <property type="entry name" value="Myosin light chain kinase, smooth muscle"/>
    <property type="match status" value="1"/>
</dbReference>
<dbReference type="FunFam" id="2.60.40.10:FF:000032">
    <property type="entry name" value="palladin isoform X1"/>
    <property type="match status" value="2"/>
</dbReference>
<feature type="domain" description="Ig-like" evidence="11">
    <location>
        <begin position="768"/>
        <end position="860"/>
    </location>
</feature>
<feature type="domain" description="Ig-like" evidence="11">
    <location>
        <begin position="4131"/>
        <end position="4222"/>
    </location>
</feature>
<dbReference type="Pfam" id="PF00400">
    <property type="entry name" value="WD40"/>
    <property type="match status" value="8"/>
</dbReference>
<dbReference type="InterPro" id="IPR013098">
    <property type="entry name" value="Ig_I-set"/>
</dbReference>
<feature type="domain" description="Ig-like" evidence="11">
    <location>
        <begin position="1747"/>
        <end position="1840"/>
    </location>
</feature>
<dbReference type="InterPro" id="IPR001680">
    <property type="entry name" value="WD40_rpt"/>
</dbReference>
<dbReference type="GO" id="GO:0019899">
    <property type="term" value="F:enzyme binding"/>
    <property type="evidence" value="ECO:0007669"/>
    <property type="project" value="UniProtKB-ARBA"/>
</dbReference>
<feature type="region of interest" description="Disordered" evidence="9">
    <location>
        <begin position="1211"/>
        <end position="1236"/>
    </location>
</feature>
<name>A0AAF3J714_9BILA</name>
<feature type="domain" description="Ig-like" evidence="11">
    <location>
        <begin position="4780"/>
        <end position="4867"/>
    </location>
</feature>
<evidence type="ECO:0000256" key="5">
    <source>
        <dbReference type="ARBA" id="ARBA00022737"/>
    </source>
</evidence>
<dbReference type="InterPro" id="IPR036047">
    <property type="entry name" value="F-box-like_dom_sf"/>
</dbReference>
<feature type="repeat" description="WD" evidence="8">
    <location>
        <begin position="372"/>
        <end position="412"/>
    </location>
</feature>
<dbReference type="InterPro" id="IPR003599">
    <property type="entry name" value="Ig_sub"/>
</dbReference>
<feature type="domain" description="Ig-like" evidence="11">
    <location>
        <begin position="3205"/>
        <end position="3296"/>
    </location>
</feature>
<dbReference type="FunFam" id="2.60.40.10:FF:001721">
    <property type="entry name" value="KETtiN (Drosophila actin-binding) homolog"/>
    <property type="match status" value="1"/>
</dbReference>
<feature type="repeat" description="WD" evidence="8">
    <location>
        <begin position="227"/>
        <end position="266"/>
    </location>
</feature>
<dbReference type="Pfam" id="PF12937">
    <property type="entry name" value="F-box-like"/>
    <property type="match status" value="1"/>
</dbReference>
<dbReference type="FunFam" id="2.60.40.10:FF:001850">
    <property type="entry name" value="KETtiN (Drosophila actin-binding) homolog"/>
    <property type="match status" value="1"/>
</dbReference>
<dbReference type="SUPFAM" id="SSF48726">
    <property type="entry name" value="Immunoglobulin"/>
    <property type="match status" value="33"/>
</dbReference>
<feature type="repeat" description="WD" evidence="8">
    <location>
        <begin position="474"/>
        <end position="505"/>
    </location>
</feature>
<dbReference type="InterPro" id="IPR019775">
    <property type="entry name" value="WD40_repeat_CS"/>
</dbReference>
<feature type="domain" description="Ig-like" evidence="11">
    <location>
        <begin position="5221"/>
        <end position="5309"/>
    </location>
</feature>
<feature type="repeat" description="WD" evidence="8">
    <location>
        <begin position="516"/>
        <end position="555"/>
    </location>
</feature>
<dbReference type="PROSITE" id="PS00678">
    <property type="entry name" value="WD_REPEATS_1"/>
    <property type="match status" value="6"/>
</dbReference>
<feature type="domain" description="Ig-like" evidence="11">
    <location>
        <begin position="2676"/>
        <end position="2768"/>
    </location>
</feature>
<feature type="compositionally biased region" description="Basic and acidic residues" evidence="9">
    <location>
        <begin position="4998"/>
        <end position="5007"/>
    </location>
</feature>
<feature type="domain" description="Ig-like" evidence="11">
    <location>
        <begin position="4403"/>
        <end position="4489"/>
    </location>
</feature>
<dbReference type="FunFam" id="2.60.40.10:FF:002429">
    <property type="entry name" value="KETtiN (Drosophila actin-binding) homolog"/>
    <property type="match status" value="1"/>
</dbReference>
<feature type="domain" description="Ig-like" evidence="11">
    <location>
        <begin position="3337"/>
        <end position="3428"/>
    </location>
</feature>
<comment type="subcellular location">
    <subcellularLocation>
        <location evidence="1">Cytoplasm</location>
        <location evidence="1">Myofibril</location>
        <location evidence="1">Sarcomere</location>
        <location evidence="1">A band</location>
    </subcellularLocation>
</comment>
<dbReference type="FunFam" id="2.60.40.10:FF:000119">
    <property type="entry name" value="Sallimus, isoform P"/>
    <property type="match status" value="5"/>
</dbReference>
<comment type="similarity">
    <text evidence="2">Belongs to the protein kinase superfamily. CAMK Ser/Thr protein kinase family.</text>
</comment>
<dbReference type="InterPro" id="IPR015943">
    <property type="entry name" value="WD40/YVTN_repeat-like_dom_sf"/>
</dbReference>
<protein>
    <recommendedName>
        <fullName evidence="14">F-box/WD repeat-containing protein 7</fullName>
    </recommendedName>
</protein>